<reference evidence="1" key="1">
    <citation type="journal article" date="2019" name="Beilstein J. Org. Chem.">
        <title>Nanangenines: drimane sesquiterpenoids as the dominant metabolite cohort of a novel Australian fungus, Aspergillus nanangensis.</title>
        <authorList>
            <person name="Lacey H.J."/>
            <person name="Gilchrist C.L.M."/>
            <person name="Crombie A."/>
            <person name="Kalaitzis J.A."/>
            <person name="Vuong D."/>
            <person name="Rutledge P.J."/>
            <person name="Turner P."/>
            <person name="Pitt J.I."/>
            <person name="Lacey E."/>
            <person name="Chooi Y.H."/>
            <person name="Piggott A.M."/>
        </authorList>
    </citation>
    <scope>NUCLEOTIDE SEQUENCE</scope>
    <source>
        <strain evidence="1">MST-FP2251</strain>
    </source>
</reference>
<organism evidence="1 2">
    <name type="scientific">Aspergillus nanangensis</name>
    <dbReference type="NCBI Taxonomy" id="2582783"/>
    <lineage>
        <taxon>Eukaryota</taxon>
        <taxon>Fungi</taxon>
        <taxon>Dikarya</taxon>
        <taxon>Ascomycota</taxon>
        <taxon>Pezizomycotina</taxon>
        <taxon>Eurotiomycetes</taxon>
        <taxon>Eurotiomycetidae</taxon>
        <taxon>Eurotiales</taxon>
        <taxon>Aspergillaceae</taxon>
        <taxon>Aspergillus</taxon>
        <taxon>Aspergillus subgen. Circumdati</taxon>
    </lineage>
</organism>
<dbReference type="AlphaFoldDB" id="A0AAD4GWB4"/>
<reference evidence="1" key="2">
    <citation type="submission" date="2020-02" db="EMBL/GenBank/DDBJ databases">
        <authorList>
            <person name="Gilchrist C.L.M."/>
            <person name="Chooi Y.-H."/>
        </authorList>
    </citation>
    <scope>NUCLEOTIDE SEQUENCE</scope>
    <source>
        <strain evidence="1">MST-FP2251</strain>
    </source>
</reference>
<evidence type="ECO:0000313" key="1">
    <source>
        <dbReference type="EMBL" id="KAF9891671.1"/>
    </source>
</evidence>
<proteinExistence type="predicted"/>
<accession>A0AAD4GWB4</accession>
<sequence length="68" mass="7101">MAQGQSDVMFPVRKETTLWQAQAKCGNDAKVSCCKKATYTHDITNADTGPLAGEMGGAIPCVALGSLL</sequence>
<dbReference type="EMBL" id="VCAU01000017">
    <property type="protein sequence ID" value="KAF9891671.1"/>
    <property type="molecule type" value="Genomic_DNA"/>
</dbReference>
<gene>
    <name evidence="1" type="ORF">FE257_003683</name>
</gene>
<keyword evidence="2" id="KW-1185">Reference proteome</keyword>
<protein>
    <submittedName>
        <fullName evidence="1">Uncharacterized protein</fullName>
    </submittedName>
</protein>
<name>A0AAD4GWB4_ASPNN</name>
<evidence type="ECO:0000313" key="2">
    <source>
        <dbReference type="Proteomes" id="UP001194746"/>
    </source>
</evidence>
<comment type="caution">
    <text evidence="1">The sequence shown here is derived from an EMBL/GenBank/DDBJ whole genome shotgun (WGS) entry which is preliminary data.</text>
</comment>
<dbReference type="Proteomes" id="UP001194746">
    <property type="component" value="Unassembled WGS sequence"/>
</dbReference>